<dbReference type="Pfam" id="PF02775">
    <property type="entry name" value="TPP_enzyme_C"/>
    <property type="match status" value="1"/>
</dbReference>
<evidence type="ECO:0000256" key="3">
    <source>
        <dbReference type="ARBA" id="ARBA00007812"/>
    </source>
</evidence>
<evidence type="ECO:0000313" key="19">
    <source>
        <dbReference type="Proteomes" id="UP000242682"/>
    </source>
</evidence>
<dbReference type="UniPathway" id="UPA00049">
    <property type="reaction ID" value="UER00059"/>
</dbReference>
<dbReference type="InterPro" id="IPR012846">
    <property type="entry name" value="Acetolactate_synth_lsu"/>
</dbReference>
<evidence type="ECO:0000256" key="4">
    <source>
        <dbReference type="ARBA" id="ARBA00013145"/>
    </source>
</evidence>
<keyword evidence="9" id="KW-0274">FAD</keyword>
<name>A0A2P8G6Q0_9BACL</name>
<keyword evidence="7 14" id="KW-0808">Transferase</keyword>
<dbReference type="InterPro" id="IPR011766">
    <property type="entry name" value="TPP_enzyme_TPP-bd"/>
</dbReference>
<comment type="cofactor">
    <cofactor evidence="14">
        <name>Mg(2+)</name>
        <dbReference type="ChEBI" id="CHEBI:18420"/>
    </cofactor>
    <text evidence="14">Binds 1 Mg(2+) ion per subunit.</text>
</comment>
<dbReference type="NCBIfam" id="NF005824">
    <property type="entry name" value="PRK07710.1"/>
    <property type="match status" value="1"/>
</dbReference>
<evidence type="ECO:0000256" key="8">
    <source>
        <dbReference type="ARBA" id="ARBA00022723"/>
    </source>
</evidence>
<dbReference type="GO" id="GO:0009099">
    <property type="term" value="P:L-valine biosynthetic process"/>
    <property type="evidence" value="ECO:0007669"/>
    <property type="project" value="UniProtKB-UniPathway"/>
</dbReference>
<dbReference type="InterPro" id="IPR029061">
    <property type="entry name" value="THDP-binding"/>
</dbReference>
<evidence type="ECO:0000259" key="16">
    <source>
        <dbReference type="Pfam" id="PF02775"/>
    </source>
</evidence>
<dbReference type="Gene3D" id="3.40.50.970">
    <property type="match status" value="2"/>
</dbReference>
<keyword evidence="5 14" id="KW-0028">Amino-acid biosynthesis</keyword>
<feature type="domain" description="Thiamine pyrophosphate enzyme N-terminal TPP-binding" evidence="17">
    <location>
        <begin position="65"/>
        <end position="177"/>
    </location>
</feature>
<keyword evidence="12 14" id="KW-0100">Branched-chain amino acid biosynthesis</keyword>
<evidence type="ECO:0000256" key="6">
    <source>
        <dbReference type="ARBA" id="ARBA00022630"/>
    </source>
</evidence>
<dbReference type="EC" id="2.2.1.6" evidence="4 14"/>
<dbReference type="PROSITE" id="PS00187">
    <property type="entry name" value="TPP_ENZYMES"/>
    <property type="match status" value="1"/>
</dbReference>
<keyword evidence="6" id="KW-0285">Flavoprotein</keyword>
<dbReference type="InterPro" id="IPR012001">
    <property type="entry name" value="Thiamin_PyroP_enz_TPP-bd_dom"/>
</dbReference>
<dbReference type="InterPro" id="IPR000399">
    <property type="entry name" value="TPP-bd_CS"/>
</dbReference>
<dbReference type="GO" id="GO:0005948">
    <property type="term" value="C:acetolactate synthase complex"/>
    <property type="evidence" value="ECO:0007669"/>
    <property type="project" value="TreeGrafter"/>
</dbReference>
<feature type="domain" description="Thiamine pyrophosphate enzyme TPP-binding" evidence="16">
    <location>
        <begin position="446"/>
        <end position="594"/>
    </location>
</feature>
<organism evidence="18 19">
    <name type="scientific">Planomicrobium soli</name>
    <dbReference type="NCBI Taxonomy" id="1176648"/>
    <lineage>
        <taxon>Bacteria</taxon>
        <taxon>Bacillati</taxon>
        <taxon>Bacillota</taxon>
        <taxon>Bacilli</taxon>
        <taxon>Bacillales</taxon>
        <taxon>Caryophanaceae</taxon>
        <taxon>Planomicrobium</taxon>
    </lineage>
</organism>
<evidence type="ECO:0000256" key="11">
    <source>
        <dbReference type="ARBA" id="ARBA00023052"/>
    </source>
</evidence>
<evidence type="ECO:0000256" key="9">
    <source>
        <dbReference type="ARBA" id="ARBA00022827"/>
    </source>
</evidence>
<dbReference type="InterPro" id="IPR029035">
    <property type="entry name" value="DHS-like_NAD/FAD-binding_dom"/>
</dbReference>
<keyword evidence="8 14" id="KW-0479">Metal-binding</keyword>
<dbReference type="InterPro" id="IPR039368">
    <property type="entry name" value="AHAS_TPP"/>
</dbReference>
<evidence type="ECO:0000256" key="5">
    <source>
        <dbReference type="ARBA" id="ARBA00022605"/>
    </source>
</evidence>
<dbReference type="InterPro" id="IPR012000">
    <property type="entry name" value="Thiamin_PyroP_enz_cen_dom"/>
</dbReference>
<evidence type="ECO:0000256" key="13">
    <source>
        <dbReference type="ARBA" id="ARBA00048670"/>
    </source>
</evidence>
<evidence type="ECO:0000256" key="7">
    <source>
        <dbReference type="ARBA" id="ARBA00022679"/>
    </source>
</evidence>
<reference evidence="18 19" key="1">
    <citation type="submission" date="2018-03" db="EMBL/GenBank/DDBJ databases">
        <title>Genomic Encyclopedia of Type Strains, Phase III (KMG-III): the genomes of soil and plant-associated and newly described type strains.</title>
        <authorList>
            <person name="Whitman W."/>
        </authorList>
    </citation>
    <scope>NUCLEOTIDE SEQUENCE [LARGE SCALE GENOMIC DNA]</scope>
    <source>
        <strain evidence="18 19">CGMCC 1.12259</strain>
    </source>
</reference>
<comment type="caution">
    <text evidence="18">The sequence shown here is derived from an EMBL/GenBank/DDBJ whole genome shotgun (WGS) entry which is preliminary data.</text>
</comment>
<dbReference type="FunFam" id="3.40.50.970:FF:000016">
    <property type="entry name" value="Acetolactate synthase"/>
    <property type="match status" value="1"/>
</dbReference>
<protein>
    <recommendedName>
        <fullName evidence="4 14">Acetolactate synthase</fullName>
        <ecNumber evidence="4 14">2.2.1.6</ecNumber>
    </recommendedName>
</protein>
<dbReference type="CDD" id="cd02015">
    <property type="entry name" value="TPP_AHAS"/>
    <property type="match status" value="1"/>
</dbReference>
<dbReference type="Pfam" id="PF02776">
    <property type="entry name" value="TPP_enzyme_N"/>
    <property type="match status" value="1"/>
</dbReference>
<comment type="similarity">
    <text evidence="3 14">Belongs to the TPP enzyme family.</text>
</comment>
<dbReference type="SUPFAM" id="SSF52518">
    <property type="entry name" value="Thiamin diphosphate-binding fold (THDP-binding)"/>
    <property type="match status" value="2"/>
</dbReference>
<dbReference type="GO" id="GO:0003984">
    <property type="term" value="F:acetolactate synthase activity"/>
    <property type="evidence" value="ECO:0007669"/>
    <property type="project" value="UniProtKB-EC"/>
</dbReference>
<dbReference type="NCBIfam" id="TIGR00118">
    <property type="entry name" value="acolac_lg"/>
    <property type="match status" value="1"/>
</dbReference>
<dbReference type="PANTHER" id="PTHR18968">
    <property type="entry name" value="THIAMINE PYROPHOSPHATE ENZYMES"/>
    <property type="match status" value="1"/>
</dbReference>
<keyword evidence="19" id="KW-1185">Reference proteome</keyword>
<evidence type="ECO:0000313" key="18">
    <source>
        <dbReference type="EMBL" id="PSL29644.1"/>
    </source>
</evidence>
<dbReference type="Proteomes" id="UP000242682">
    <property type="component" value="Unassembled WGS sequence"/>
</dbReference>
<dbReference type="UniPathway" id="UPA00047">
    <property type="reaction ID" value="UER00055"/>
</dbReference>
<evidence type="ECO:0000256" key="14">
    <source>
        <dbReference type="RuleBase" id="RU003591"/>
    </source>
</evidence>
<comment type="pathway">
    <text evidence="1 14">Amino-acid biosynthesis; L-isoleucine biosynthesis; L-isoleucine from 2-oxobutanoate: step 1/4.</text>
</comment>
<dbReference type="GO" id="GO:0030976">
    <property type="term" value="F:thiamine pyrophosphate binding"/>
    <property type="evidence" value="ECO:0007669"/>
    <property type="project" value="UniProtKB-UniRule"/>
</dbReference>
<dbReference type="InterPro" id="IPR045229">
    <property type="entry name" value="TPP_enz"/>
</dbReference>
<evidence type="ECO:0000256" key="2">
    <source>
        <dbReference type="ARBA" id="ARBA00005025"/>
    </source>
</evidence>
<dbReference type="GO" id="GO:0000287">
    <property type="term" value="F:magnesium ion binding"/>
    <property type="evidence" value="ECO:0007669"/>
    <property type="project" value="UniProtKB-UniRule"/>
</dbReference>
<evidence type="ECO:0000259" key="17">
    <source>
        <dbReference type="Pfam" id="PF02776"/>
    </source>
</evidence>
<dbReference type="CDD" id="cd07035">
    <property type="entry name" value="TPP_PYR_POX_like"/>
    <property type="match status" value="1"/>
</dbReference>
<evidence type="ECO:0000259" key="15">
    <source>
        <dbReference type="Pfam" id="PF00205"/>
    </source>
</evidence>
<keyword evidence="10 14" id="KW-0460">Magnesium</keyword>
<dbReference type="GO" id="GO:0009097">
    <property type="term" value="P:isoleucine biosynthetic process"/>
    <property type="evidence" value="ECO:0007669"/>
    <property type="project" value="UniProtKB-UniPathway"/>
</dbReference>
<dbReference type="EMBL" id="PYAT01000014">
    <property type="protein sequence ID" value="PSL29644.1"/>
    <property type="molecule type" value="Genomic_DNA"/>
</dbReference>
<evidence type="ECO:0000256" key="10">
    <source>
        <dbReference type="ARBA" id="ARBA00022842"/>
    </source>
</evidence>
<keyword evidence="11 14" id="KW-0786">Thiamine pyrophosphate</keyword>
<dbReference type="AlphaFoldDB" id="A0A2P8G6Q0"/>
<comment type="catalytic activity">
    <reaction evidence="13 14">
        <text>2 pyruvate + H(+) = (2S)-2-acetolactate + CO2</text>
        <dbReference type="Rhea" id="RHEA:25249"/>
        <dbReference type="ChEBI" id="CHEBI:15361"/>
        <dbReference type="ChEBI" id="CHEBI:15378"/>
        <dbReference type="ChEBI" id="CHEBI:16526"/>
        <dbReference type="ChEBI" id="CHEBI:58476"/>
        <dbReference type="EC" id="2.2.1.6"/>
    </reaction>
</comment>
<comment type="pathway">
    <text evidence="2 14">Amino-acid biosynthesis; L-valine biosynthesis; L-valine from pyruvate: step 1/4.</text>
</comment>
<evidence type="ECO:0000256" key="1">
    <source>
        <dbReference type="ARBA" id="ARBA00004974"/>
    </source>
</evidence>
<dbReference type="FunFam" id="3.40.50.1220:FF:000008">
    <property type="entry name" value="Acetolactate synthase"/>
    <property type="match status" value="1"/>
</dbReference>
<accession>A0A2P8G6Q0</accession>
<proteinExistence type="inferred from homology"/>
<dbReference type="GO" id="GO:0050660">
    <property type="term" value="F:flavin adenine dinucleotide binding"/>
    <property type="evidence" value="ECO:0007669"/>
    <property type="project" value="InterPro"/>
</dbReference>
<dbReference type="FunFam" id="3.40.50.970:FF:000007">
    <property type="entry name" value="Acetolactate synthase"/>
    <property type="match status" value="1"/>
</dbReference>
<feature type="domain" description="Thiamine pyrophosphate enzyme central" evidence="15">
    <location>
        <begin position="253"/>
        <end position="388"/>
    </location>
</feature>
<dbReference type="Gene3D" id="3.40.50.1220">
    <property type="entry name" value="TPP-binding domain"/>
    <property type="match status" value="1"/>
</dbReference>
<comment type="cofactor">
    <cofactor evidence="14">
        <name>thiamine diphosphate</name>
        <dbReference type="ChEBI" id="CHEBI:58937"/>
    </cofactor>
    <text evidence="14">Binds 1 thiamine pyrophosphate per subunit.</text>
</comment>
<dbReference type="SUPFAM" id="SSF52467">
    <property type="entry name" value="DHS-like NAD/FAD-binding domain"/>
    <property type="match status" value="1"/>
</dbReference>
<gene>
    <name evidence="18" type="ORF">B0H99_11447</name>
</gene>
<dbReference type="Pfam" id="PF00205">
    <property type="entry name" value="TPP_enzyme_M"/>
    <property type="match status" value="1"/>
</dbReference>
<dbReference type="PANTHER" id="PTHR18968:SF13">
    <property type="entry name" value="ACETOLACTATE SYNTHASE CATALYTIC SUBUNIT, MITOCHONDRIAL"/>
    <property type="match status" value="1"/>
</dbReference>
<evidence type="ECO:0000256" key="12">
    <source>
        <dbReference type="ARBA" id="ARBA00023304"/>
    </source>
</evidence>
<sequence length="620" mass="68036">MRLYLYSKVGWYHEAFSSLSQEQVSLLRDEKAFLFLKRHIQKEADRLGVNMKVRQEADQRLKGSGADVLIQSLQEQEVEIIFGYPGGAVLPIYDALHKNPIRHVLARHEQGAIHAAEGYARVSGKPGVVIATSGPGATNLVTGIADAMLDSLPLVIFTGQVASSVIGTDAFQEADIIGITQPITKHNYQVKNAEDLPRIIKEAFYIASTGRPGPVVIDVPKDISAKMFVEAEQQKTVELPGYQPTTQPNFLQIQKAAQALAKSERPLILAGAGVLAARATEELQKFIERHRIPVTNTLLGLGTIDGHHELFLGMAGMHGTYTANTAICECDVLLNIGARFDDRLTGNLAHFAPKAKVIHIDIDPAEIGKNVPTAIPIVADAKEALLELLDQPFESPDTAEWLQLLEANKAEYPLQYKADKQRGILPQQAIQLIHSLTGGDAVVTTDVGQHQMWAAQYYKFNHPHHWVTSGGLGTMGFGFPAAIGAQLAKPNEKVVAIVGDAGFQMTLQELSLLQELRLPVKVVILNNQCLGMVRQWQETFYEERYSQSLISVQPDFVKLAQAYDIQGYKVETMEEAESVFAEAFASDEPALIDCRVVQLENVYPMVAPGKGLNEMIGVKI</sequence>